<dbReference type="RefSeq" id="WP_076784049.1">
    <property type="nucleotide sequence ID" value="NZ_FTPU01000035.1"/>
</dbReference>
<dbReference type="CDD" id="cd10150">
    <property type="entry name" value="CobN_like"/>
    <property type="match status" value="1"/>
</dbReference>
<evidence type="ECO:0000259" key="2">
    <source>
        <dbReference type="Pfam" id="PF02514"/>
    </source>
</evidence>
<dbReference type="PANTHER" id="PTHR44119:SF4">
    <property type="entry name" value="AEROBIC COBALTOCHELATASE SUBUNIT COBN"/>
    <property type="match status" value="1"/>
</dbReference>
<name>A0A1U7PZB8_9FLAO</name>
<dbReference type="Proteomes" id="UP000187261">
    <property type="component" value="Unassembled WGS sequence"/>
</dbReference>
<evidence type="ECO:0000313" key="3">
    <source>
        <dbReference type="EMBL" id="SIT97934.1"/>
    </source>
</evidence>
<dbReference type="InterPro" id="IPR003672">
    <property type="entry name" value="CobN/Mg_chltase"/>
</dbReference>
<accession>A0A1U7PZB8</accession>
<evidence type="ECO:0000313" key="4">
    <source>
        <dbReference type="Proteomes" id="UP000187261"/>
    </source>
</evidence>
<dbReference type="STRING" id="1121284.SAMN05660493_02665"/>
<feature type="transmembrane region" description="Helical" evidence="1">
    <location>
        <begin position="933"/>
        <end position="955"/>
    </location>
</feature>
<protein>
    <submittedName>
        <fullName evidence="3">Cobaltochelatase CobN</fullName>
    </submittedName>
</protein>
<dbReference type="EMBL" id="FTPU01000035">
    <property type="protein sequence ID" value="SIT97934.1"/>
    <property type="molecule type" value="Genomic_DNA"/>
</dbReference>
<keyword evidence="1" id="KW-0812">Transmembrane</keyword>
<proteinExistence type="predicted"/>
<dbReference type="Pfam" id="PF02514">
    <property type="entry name" value="CobN-Mg_chel"/>
    <property type="match status" value="1"/>
</dbReference>
<organism evidence="3 4">
    <name type="scientific">Epilithonimonas bovis DSM 19482</name>
    <dbReference type="NCBI Taxonomy" id="1121284"/>
    <lineage>
        <taxon>Bacteria</taxon>
        <taxon>Pseudomonadati</taxon>
        <taxon>Bacteroidota</taxon>
        <taxon>Flavobacteriia</taxon>
        <taxon>Flavobacteriales</taxon>
        <taxon>Weeksellaceae</taxon>
        <taxon>Chryseobacterium group</taxon>
        <taxon>Epilithonimonas</taxon>
    </lineage>
</organism>
<reference evidence="4" key="1">
    <citation type="submission" date="2016-10" db="EMBL/GenBank/DDBJ databases">
        <authorList>
            <person name="Varghese N."/>
            <person name="Submissions S."/>
        </authorList>
    </citation>
    <scope>NUCLEOTIDE SEQUENCE [LARGE SCALE GENOMIC DNA]</scope>
    <source>
        <strain evidence="4">DSM 19482</strain>
    </source>
</reference>
<dbReference type="AlphaFoldDB" id="A0A1U7PZB8"/>
<dbReference type="OrthoDB" id="9757976at2"/>
<gene>
    <name evidence="3" type="ORF">SAMN05660493_02665</name>
</gene>
<evidence type="ECO:0000256" key="1">
    <source>
        <dbReference type="SAM" id="Phobius"/>
    </source>
</evidence>
<keyword evidence="4" id="KW-1185">Reference proteome</keyword>
<keyword evidence="1" id="KW-0472">Membrane</keyword>
<sequence length="959" mass="106344">MIVGAKALAENGDELMVPIPEQIEWRVKRAIQWAKLRKKSNADKKIVITYYSEGSGKANVGSDSDAYLNAQRSLIAILKMLKQQGYNVGNQPLPDEKKLSQMMSEHASNIGVWAPQETDRRAATGKDMIKIPLSQYQQWFSGYVTAQQKKVIQTWGIPPGKLMVSGNRQAIIIPVIRFGNITLAPHPNWGMRDNKKLIYGNDPIPPSHEYIAFYEWLKHSGTDAYVTLFTQLSLMPGKNEGPSANDFVGRLIGDIPHITLTPLMAGSAVKNKRRANALSIGYMNEVMSAGLPTALQPVNNLLEEWSAATNPNLKKAVAKKLIDFAKQNPGKFGNTDNPEQAINSIRDYLHKVAAEKIPNGTHTLGEIPAGDKRRKILEAMLDDDIHEFAKKHNADPALVLKAVTGHQNTYRSDSGFIRLDSLYTNYRQKLNAAGNELLSLGRALDGRYIMPGPSDDLVRNPESLPSWRNPYGGNDKAIPSQTAWNLGQQMGDALLQQFSERKGKGRFPKKVAFVLWSTEITNSQGATEAEILYLLGVKPVWNKKGKIISLKVIPRSELGRPRIDVLLTASGTYRDHFRDKINMLEEAVDLAAKEQDKDNHVRINSARYARVLGISEDESGARVFSTAPGAYSTNVEFASEDETADTARMSSLYLSRMSNSYGKKGNSSTPKLFALNIRDVDAAAFSRSSNVLGIMDHPMVAAYYGAVSAAVKSQGSAAPEMFINDLASGNADVEGLESYYHREMDSRYLNPEWIKGMMDQGYDGAKTISGFTENLLLWNKTNPEMVKSADWDEVYQTYITDRNRLGTKEFFDKNNPYAVQTLSAHMIEAARDGYWKASEQQLQSLGKILVESVNNNGPACSGSICNSPKKLDYIKGILQKIPANSNALKEFDKRIASVKTQPSSAGKPSEMQNVEGYHISERKSVAKESTGRIVMLICWLLPGLILLAGMLFRLLRQKK</sequence>
<dbReference type="PANTHER" id="PTHR44119">
    <property type="entry name" value="MAGNESIUM-CHELATASE SUBUNIT CHLH, CHLOROPLASTIC"/>
    <property type="match status" value="1"/>
</dbReference>
<keyword evidence="1" id="KW-1133">Transmembrane helix</keyword>
<feature type="domain" description="CobN/magnesium chelatase" evidence="2">
    <location>
        <begin position="3"/>
        <end position="842"/>
    </location>
</feature>